<keyword evidence="5" id="KW-0677">Repeat</keyword>
<dbReference type="Proteomes" id="UP000276133">
    <property type="component" value="Unassembled WGS sequence"/>
</dbReference>
<evidence type="ECO:0000256" key="4">
    <source>
        <dbReference type="ARBA" id="ARBA00022574"/>
    </source>
</evidence>
<dbReference type="GO" id="GO:0030686">
    <property type="term" value="C:90S preribosome"/>
    <property type="evidence" value="ECO:0007669"/>
    <property type="project" value="TreeGrafter"/>
</dbReference>
<feature type="compositionally biased region" description="Acidic residues" evidence="7">
    <location>
        <begin position="531"/>
        <end position="548"/>
    </location>
</feature>
<feature type="region of interest" description="Disordered" evidence="7">
    <location>
        <begin position="657"/>
        <end position="689"/>
    </location>
</feature>
<sequence length="706" mass="82621">MQVISPNNVKIYNLSAGKSLPDWISDRKRRSLIKKDPELRDRIELIQDFDMPIVSNQVTVSPDGQYIFASGVYKPRVKCFDVTQYSMKFERCFDSECIKYKILSDDYSKAVFLHNDRYVEFHAQYGKYYKIRIPKFGRDFDYNYSACDLYLVGASNEIYRFNLEQGRFQTSLKSNCTEENNCCQFNPVHELFACGNTDGLVECWDPRAPRQIGILNCAIDSVYEDLSDKKAKCSITALKFRDGLNLAVGTSTGHILLYDIRSNRPLLVKDHRFELPIKDIEWHKESDLIFSIDKRVCKIWNRHTGKPYTSIEPGTGLNNLCLVPNSGMLFMANESPKIQVYYIPSIGPAPKWCSFLDNLTEELESNPTSTVYDDYKFLTKQELETLGLDNLIGTNVLRAYMHGYFIDIRLYKKAKLINEPFNFDEFKKRKIKEKLEKERENRVKIQRKLPLVNTELAKRIIEECDELKSKVKSKKPLFNPLEDKRFAELFTDPNYQIDMNSEEYKLLNPVVQKVNEKKLKKKVVESVAASEESDVEQESMSEDSDDSGSESSSDDEHQWKQSVKEQYKQIQQEKRLKEKMERKKQDNVKQPKFYELKDGLDIYSSSSHNKDTNEIIKNEKMKRLPMASRIQYLNSKNKDKSKHDELVFRSDSLGNKQMTFMSKKARRNQDEDNKTMKHHLERKNIRRSAGKITKTLKKKSQFFKKK</sequence>
<dbReference type="Pfam" id="PF08159">
    <property type="entry name" value="NUC153"/>
    <property type="match status" value="1"/>
</dbReference>
<accession>A0A3M7P3D2</accession>
<dbReference type="InterPro" id="IPR056550">
    <property type="entry name" value="NOL10_2nd"/>
</dbReference>
<dbReference type="SUPFAM" id="SSF50978">
    <property type="entry name" value="WD40 repeat-like"/>
    <property type="match status" value="1"/>
</dbReference>
<evidence type="ECO:0000259" key="9">
    <source>
        <dbReference type="Pfam" id="PF23097"/>
    </source>
</evidence>
<evidence type="ECO:0000256" key="1">
    <source>
        <dbReference type="ARBA" id="ARBA00004604"/>
    </source>
</evidence>
<dbReference type="Gene3D" id="2.130.10.10">
    <property type="entry name" value="YVTN repeat-like/Quinoprotein amine dehydrogenase"/>
    <property type="match status" value="1"/>
</dbReference>
<dbReference type="GO" id="GO:0032040">
    <property type="term" value="C:small-subunit processome"/>
    <property type="evidence" value="ECO:0007669"/>
    <property type="project" value="TreeGrafter"/>
</dbReference>
<evidence type="ECO:0000259" key="10">
    <source>
        <dbReference type="Pfam" id="PF23098"/>
    </source>
</evidence>
<dbReference type="InterPro" id="IPR056551">
    <property type="entry name" value="Beta-prop_NOL10_N"/>
</dbReference>
<keyword evidence="12" id="KW-1185">Reference proteome</keyword>
<evidence type="ECO:0000256" key="2">
    <source>
        <dbReference type="ARBA" id="ARBA00005264"/>
    </source>
</evidence>
<dbReference type="InterPro" id="IPR001680">
    <property type="entry name" value="WD40_rpt"/>
</dbReference>
<feature type="compositionally biased region" description="Basic and acidic residues" evidence="7">
    <location>
        <begin position="554"/>
        <end position="591"/>
    </location>
</feature>
<feature type="domain" description="NUC153" evidence="8">
    <location>
        <begin position="483"/>
        <end position="510"/>
    </location>
</feature>
<dbReference type="AlphaFoldDB" id="A0A3M7P3D2"/>
<organism evidence="11 12">
    <name type="scientific">Brachionus plicatilis</name>
    <name type="common">Marine rotifer</name>
    <name type="synonym">Brachionus muelleri</name>
    <dbReference type="NCBI Taxonomy" id="10195"/>
    <lineage>
        <taxon>Eukaryota</taxon>
        <taxon>Metazoa</taxon>
        <taxon>Spiralia</taxon>
        <taxon>Gnathifera</taxon>
        <taxon>Rotifera</taxon>
        <taxon>Eurotatoria</taxon>
        <taxon>Monogononta</taxon>
        <taxon>Pseudotrocha</taxon>
        <taxon>Ploima</taxon>
        <taxon>Brachionidae</taxon>
        <taxon>Brachionus</taxon>
    </lineage>
</organism>
<comment type="subcellular location">
    <subcellularLocation>
        <location evidence="1">Nucleus</location>
        <location evidence="1">Nucleolus</location>
    </subcellularLocation>
</comment>
<reference evidence="11 12" key="1">
    <citation type="journal article" date="2018" name="Sci. Rep.">
        <title>Genomic signatures of local adaptation to the degree of environmental predictability in rotifers.</title>
        <authorList>
            <person name="Franch-Gras L."/>
            <person name="Hahn C."/>
            <person name="Garcia-Roger E.M."/>
            <person name="Carmona M.J."/>
            <person name="Serra M."/>
            <person name="Gomez A."/>
        </authorList>
    </citation>
    <scope>NUCLEOTIDE SEQUENCE [LARGE SCALE GENOMIC DNA]</scope>
    <source>
        <strain evidence="11">HYR1</strain>
    </source>
</reference>
<dbReference type="FunFam" id="2.130.10.10:FF:001909">
    <property type="entry name" value="WD repeat, SAM and U-box domain-containing protein"/>
    <property type="match status" value="1"/>
</dbReference>
<dbReference type="InterPro" id="IPR015943">
    <property type="entry name" value="WD40/YVTN_repeat-like_dom_sf"/>
</dbReference>
<evidence type="ECO:0000313" key="11">
    <source>
        <dbReference type="EMBL" id="RMZ93568.1"/>
    </source>
</evidence>
<feature type="domain" description="Nucleolar protein 10-like N-terminal" evidence="10">
    <location>
        <begin position="1"/>
        <end position="366"/>
    </location>
</feature>
<dbReference type="STRING" id="10195.A0A3M7P3D2"/>
<keyword evidence="4" id="KW-0853">WD repeat</keyword>
<feature type="compositionally biased region" description="Basic residues" evidence="7">
    <location>
        <begin position="676"/>
        <end position="689"/>
    </location>
</feature>
<evidence type="ECO:0000256" key="5">
    <source>
        <dbReference type="ARBA" id="ARBA00022737"/>
    </source>
</evidence>
<dbReference type="PANTHER" id="PTHR14927">
    <property type="entry name" value="NUCLEOLAR PROTEIN 10"/>
    <property type="match status" value="1"/>
</dbReference>
<evidence type="ECO:0000256" key="6">
    <source>
        <dbReference type="ARBA" id="ARBA00023242"/>
    </source>
</evidence>
<dbReference type="InterPro" id="IPR040382">
    <property type="entry name" value="NOL10/Enp2"/>
</dbReference>
<dbReference type="Pfam" id="PF23097">
    <property type="entry name" value="NOL10_2nd"/>
    <property type="match status" value="1"/>
</dbReference>
<dbReference type="Pfam" id="PF23098">
    <property type="entry name" value="Beta-prop_NOL10_N"/>
    <property type="match status" value="1"/>
</dbReference>
<protein>
    <recommendedName>
        <fullName evidence="3">Nucleolar protein 10</fullName>
    </recommendedName>
</protein>
<dbReference type="GO" id="GO:0000462">
    <property type="term" value="P:maturation of SSU-rRNA from tricistronic rRNA transcript (SSU-rRNA, 5.8S rRNA, LSU-rRNA)"/>
    <property type="evidence" value="ECO:0007669"/>
    <property type="project" value="TreeGrafter"/>
</dbReference>
<dbReference type="SMART" id="SM00320">
    <property type="entry name" value="WD40"/>
    <property type="match status" value="3"/>
</dbReference>
<evidence type="ECO:0000313" key="12">
    <source>
        <dbReference type="Proteomes" id="UP000276133"/>
    </source>
</evidence>
<comment type="caution">
    <text evidence="11">The sequence shown here is derived from an EMBL/GenBank/DDBJ whole genome shotgun (WGS) entry which is preliminary data.</text>
</comment>
<name>A0A3M7P3D2_BRAPC</name>
<evidence type="ECO:0000256" key="7">
    <source>
        <dbReference type="SAM" id="MobiDB-lite"/>
    </source>
</evidence>
<evidence type="ECO:0000256" key="3">
    <source>
        <dbReference type="ARBA" id="ARBA00015517"/>
    </source>
</evidence>
<dbReference type="InterPro" id="IPR012580">
    <property type="entry name" value="NUC153"/>
</dbReference>
<dbReference type="InterPro" id="IPR036322">
    <property type="entry name" value="WD40_repeat_dom_sf"/>
</dbReference>
<dbReference type="PANTHER" id="PTHR14927:SF0">
    <property type="entry name" value="NUCLEOLAR PROTEIN 10"/>
    <property type="match status" value="1"/>
</dbReference>
<dbReference type="OrthoDB" id="273340at2759"/>
<dbReference type="EMBL" id="REGN01013707">
    <property type="protein sequence ID" value="RMZ93568.1"/>
    <property type="molecule type" value="Genomic_DNA"/>
</dbReference>
<feature type="domain" description="Nucleolar protein 10-like second" evidence="9">
    <location>
        <begin position="371"/>
        <end position="418"/>
    </location>
</feature>
<keyword evidence="6" id="KW-0539">Nucleus</keyword>
<evidence type="ECO:0000259" key="8">
    <source>
        <dbReference type="Pfam" id="PF08159"/>
    </source>
</evidence>
<gene>
    <name evidence="11" type="ORF">BpHYR1_018554</name>
</gene>
<comment type="similarity">
    <text evidence="2">Belongs to the WD repeat NOL10/ENP2 family.</text>
</comment>
<feature type="region of interest" description="Disordered" evidence="7">
    <location>
        <begin position="527"/>
        <end position="591"/>
    </location>
</feature>
<proteinExistence type="inferred from homology"/>